<evidence type="ECO:0000256" key="2">
    <source>
        <dbReference type="SAM" id="Phobius"/>
    </source>
</evidence>
<name>A0A380T9W0_9ZZZZ</name>
<feature type="region of interest" description="Disordered" evidence="1">
    <location>
        <begin position="1"/>
        <end position="22"/>
    </location>
</feature>
<feature type="compositionally biased region" description="Polar residues" evidence="1">
    <location>
        <begin position="1"/>
        <end position="12"/>
    </location>
</feature>
<evidence type="ECO:0000256" key="1">
    <source>
        <dbReference type="SAM" id="MobiDB-lite"/>
    </source>
</evidence>
<reference evidence="3" key="1">
    <citation type="submission" date="2018-07" db="EMBL/GenBank/DDBJ databases">
        <authorList>
            <person name="Quirk P.G."/>
            <person name="Krulwich T.A."/>
        </authorList>
    </citation>
    <scope>NUCLEOTIDE SEQUENCE</scope>
</reference>
<keyword evidence="2" id="KW-0812">Transmembrane</keyword>
<feature type="transmembrane region" description="Helical" evidence="2">
    <location>
        <begin position="30"/>
        <end position="59"/>
    </location>
</feature>
<sequence>MATLIANGTSQPHDGARGASTDPIGRAQRWTVGVVLAFLAVFLVVMGSQFIMASLAGFAGAPVLAKLRQAIPVSANEAKDLLSAKQDEMKWLESGEAAIDSGLARLLIAESLPADAKERDRLVAAAARDLKQGLAAAPLSGRGWARLAYSLAALEGWSPAAMSALRFSIAAAPFEPSLTLFRLRMGLEAWPRLDARDRASVLQQVRYAAKVDLRALALLGEEQQSIPIVRAALRDEPHVLAELDRLRAQTGRDPQRRSGG</sequence>
<dbReference type="AlphaFoldDB" id="A0A380T9W0"/>
<protein>
    <submittedName>
        <fullName evidence="3">Uncharacterized protein</fullName>
    </submittedName>
</protein>
<accession>A0A380T9W0</accession>
<dbReference type="EMBL" id="UIDG01000040">
    <property type="protein sequence ID" value="SUS04601.1"/>
    <property type="molecule type" value="Genomic_DNA"/>
</dbReference>
<keyword evidence="2" id="KW-0472">Membrane</keyword>
<evidence type="ECO:0000313" key="3">
    <source>
        <dbReference type="EMBL" id="SUS04601.1"/>
    </source>
</evidence>
<keyword evidence="2" id="KW-1133">Transmembrane helix</keyword>
<gene>
    <name evidence="3" type="ORF">DF3PB_1340009</name>
</gene>
<proteinExistence type="predicted"/>
<organism evidence="3">
    <name type="scientific">metagenome</name>
    <dbReference type="NCBI Taxonomy" id="256318"/>
    <lineage>
        <taxon>unclassified sequences</taxon>
        <taxon>metagenomes</taxon>
    </lineage>
</organism>